<proteinExistence type="predicted"/>
<dbReference type="AlphaFoldDB" id="W1NL38"/>
<organism evidence="1 2">
    <name type="scientific">Amborella trichopoda</name>
    <dbReference type="NCBI Taxonomy" id="13333"/>
    <lineage>
        <taxon>Eukaryota</taxon>
        <taxon>Viridiplantae</taxon>
        <taxon>Streptophyta</taxon>
        <taxon>Embryophyta</taxon>
        <taxon>Tracheophyta</taxon>
        <taxon>Spermatophyta</taxon>
        <taxon>Magnoliopsida</taxon>
        <taxon>Amborellales</taxon>
        <taxon>Amborellaceae</taxon>
        <taxon>Amborella</taxon>
    </lineage>
</organism>
<reference evidence="2" key="1">
    <citation type="journal article" date="2013" name="Science">
        <title>The Amborella genome and the evolution of flowering plants.</title>
        <authorList>
            <consortium name="Amborella Genome Project"/>
        </authorList>
    </citation>
    <scope>NUCLEOTIDE SEQUENCE [LARGE SCALE GENOMIC DNA]</scope>
</reference>
<dbReference type="HOGENOM" id="CLU_1742998_0_0_1"/>
<dbReference type="Gramene" id="ERM95964">
    <property type="protein sequence ID" value="ERM95964"/>
    <property type="gene ID" value="AMTR_s00060p00214140"/>
</dbReference>
<gene>
    <name evidence="1" type="ORF">AMTR_s00060p00214140</name>
</gene>
<protein>
    <submittedName>
        <fullName evidence="1">Uncharacterized protein</fullName>
    </submittedName>
</protein>
<accession>W1NL38</accession>
<evidence type="ECO:0000313" key="2">
    <source>
        <dbReference type="Proteomes" id="UP000017836"/>
    </source>
</evidence>
<sequence>MLNVEGVQVESLPQVKEDIATESEIVHPEDDWTVVRKKKSGNTLLPGFDRNGDVGNKGVVPGYFRWNSNYHPPRRQFHRQYWNGNSNFKIQKQWILVGRITDLKDNVAVRASEVQQETRKVVDGAGPSSAPVSLPERLNPSAGKIFASVT</sequence>
<name>W1NL38_AMBTC</name>
<keyword evidence="2" id="KW-1185">Reference proteome</keyword>
<evidence type="ECO:0000313" key="1">
    <source>
        <dbReference type="EMBL" id="ERM95964.1"/>
    </source>
</evidence>
<dbReference type="Proteomes" id="UP000017836">
    <property type="component" value="Unassembled WGS sequence"/>
</dbReference>
<dbReference type="EMBL" id="KI397373">
    <property type="protein sequence ID" value="ERM95964.1"/>
    <property type="molecule type" value="Genomic_DNA"/>
</dbReference>